<dbReference type="EMBL" id="BPLQ01008714">
    <property type="protein sequence ID" value="GIY39054.1"/>
    <property type="molecule type" value="Genomic_DNA"/>
</dbReference>
<sequence length="174" mass="18192">MEVASADEFSVPALPNATLLSELALSSCFSAGKSGPLFIGQGKESLACVCVAAAENEDVGCSQTPLPSSPLIFFPSLAREFSSPLTPLPPSSVVLCAQMFVGVFSKENKARRSAIGGRSPSRGGPPIDRGFPELCFSDRSRIAPFPSESTSLSLAFCLLADALRHFFGIPPAIP</sequence>
<comment type="caution">
    <text evidence="1">The sequence shown here is derived from an EMBL/GenBank/DDBJ whole genome shotgun (WGS) entry which is preliminary data.</text>
</comment>
<organism evidence="1 2">
    <name type="scientific">Caerostris darwini</name>
    <dbReference type="NCBI Taxonomy" id="1538125"/>
    <lineage>
        <taxon>Eukaryota</taxon>
        <taxon>Metazoa</taxon>
        <taxon>Ecdysozoa</taxon>
        <taxon>Arthropoda</taxon>
        <taxon>Chelicerata</taxon>
        <taxon>Arachnida</taxon>
        <taxon>Araneae</taxon>
        <taxon>Araneomorphae</taxon>
        <taxon>Entelegynae</taxon>
        <taxon>Araneoidea</taxon>
        <taxon>Araneidae</taxon>
        <taxon>Caerostris</taxon>
    </lineage>
</organism>
<protein>
    <submittedName>
        <fullName evidence="1">Uncharacterized protein</fullName>
    </submittedName>
</protein>
<gene>
    <name evidence="1" type="ORF">CDAR_57861</name>
</gene>
<dbReference type="Proteomes" id="UP001054837">
    <property type="component" value="Unassembled WGS sequence"/>
</dbReference>
<name>A0AAV4T1B7_9ARAC</name>
<accession>A0AAV4T1B7</accession>
<dbReference type="AlphaFoldDB" id="A0AAV4T1B7"/>
<reference evidence="1 2" key="1">
    <citation type="submission" date="2021-06" db="EMBL/GenBank/DDBJ databases">
        <title>Caerostris darwini draft genome.</title>
        <authorList>
            <person name="Kono N."/>
            <person name="Arakawa K."/>
        </authorList>
    </citation>
    <scope>NUCLEOTIDE SEQUENCE [LARGE SCALE GENOMIC DNA]</scope>
</reference>
<evidence type="ECO:0000313" key="2">
    <source>
        <dbReference type="Proteomes" id="UP001054837"/>
    </source>
</evidence>
<evidence type="ECO:0000313" key="1">
    <source>
        <dbReference type="EMBL" id="GIY39054.1"/>
    </source>
</evidence>
<proteinExistence type="predicted"/>
<keyword evidence="2" id="KW-1185">Reference proteome</keyword>